<name>A0ABQ6HS99_9MICO</name>
<dbReference type="Proteomes" id="UP001157109">
    <property type="component" value="Unassembled WGS sequence"/>
</dbReference>
<feature type="region of interest" description="Disordered" evidence="1">
    <location>
        <begin position="1"/>
        <end position="21"/>
    </location>
</feature>
<dbReference type="InterPro" id="IPR016181">
    <property type="entry name" value="Acyl_CoA_acyltransferase"/>
</dbReference>
<evidence type="ECO:0000313" key="3">
    <source>
        <dbReference type="Proteomes" id="UP001157109"/>
    </source>
</evidence>
<reference evidence="3" key="1">
    <citation type="journal article" date="2019" name="Int. J. Syst. Evol. Microbiol.">
        <title>The Global Catalogue of Microorganisms (GCM) 10K type strain sequencing project: providing services to taxonomists for standard genome sequencing and annotation.</title>
        <authorList>
            <consortium name="The Broad Institute Genomics Platform"/>
            <consortium name="The Broad Institute Genome Sequencing Center for Infectious Disease"/>
            <person name="Wu L."/>
            <person name="Ma J."/>
        </authorList>
    </citation>
    <scope>NUCLEOTIDE SEQUENCE [LARGE SCALE GENOMIC DNA]</scope>
    <source>
        <strain evidence="3">NBRC 105830</strain>
    </source>
</reference>
<accession>A0ABQ6HS99</accession>
<dbReference type="RefSeq" id="WP_241444130.1">
    <property type="nucleotide sequence ID" value="NZ_BSUJ01000001.1"/>
</dbReference>
<dbReference type="Gene3D" id="3.40.630.30">
    <property type="match status" value="1"/>
</dbReference>
<dbReference type="EMBL" id="BSUJ01000001">
    <property type="protein sequence ID" value="GMA20558.1"/>
    <property type="molecule type" value="Genomic_DNA"/>
</dbReference>
<evidence type="ECO:0008006" key="4">
    <source>
        <dbReference type="Google" id="ProtNLM"/>
    </source>
</evidence>
<evidence type="ECO:0000256" key="1">
    <source>
        <dbReference type="SAM" id="MobiDB-lite"/>
    </source>
</evidence>
<dbReference type="SUPFAM" id="SSF55729">
    <property type="entry name" value="Acyl-CoA N-acyltransferases (Nat)"/>
    <property type="match status" value="1"/>
</dbReference>
<keyword evidence="3" id="KW-1185">Reference proteome</keyword>
<comment type="caution">
    <text evidence="2">The sequence shown here is derived from an EMBL/GenBank/DDBJ whole genome shotgun (WGS) entry which is preliminary data.</text>
</comment>
<organism evidence="2 3">
    <name type="scientific">Arsenicicoccus piscis</name>
    <dbReference type="NCBI Taxonomy" id="673954"/>
    <lineage>
        <taxon>Bacteria</taxon>
        <taxon>Bacillati</taxon>
        <taxon>Actinomycetota</taxon>
        <taxon>Actinomycetes</taxon>
        <taxon>Micrococcales</taxon>
        <taxon>Intrasporangiaceae</taxon>
        <taxon>Arsenicicoccus</taxon>
    </lineage>
</organism>
<evidence type="ECO:0000313" key="2">
    <source>
        <dbReference type="EMBL" id="GMA20558.1"/>
    </source>
</evidence>
<proteinExistence type="predicted"/>
<gene>
    <name evidence="2" type="ORF">GCM10025862_25790</name>
</gene>
<sequence length="191" mass="20427">MARTDDLSDDPSTRLSPGAAGAAGIARAALPATRRAVAADIPDLVELRRLMFEAMGSAGHADPGWQRAAAQWFERALGEPEVYGIFVSVDQGGPDGRERVCASVVGQVRDAPPAPGNPGGGDGLVQSVCTYPWARRQGHARAVFATVIGWFETGTPIRRLELMATVDGRPLYEQWGFEVTAFPAMRLTLPR</sequence>
<protein>
    <recommendedName>
        <fullName evidence="4">GNAT family N-acetyltransferase</fullName>
    </recommendedName>
</protein>